<dbReference type="SUPFAM" id="SSF51735">
    <property type="entry name" value="NAD(P)-binding Rossmann-fold domains"/>
    <property type="match status" value="1"/>
</dbReference>
<dbReference type="UniPathway" id="UPA00056">
    <property type="reaction ID" value="UER00092"/>
</dbReference>
<evidence type="ECO:0000256" key="5">
    <source>
        <dbReference type="ARBA" id="ARBA00012366"/>
    </source>
</evidence>
<evidence type="ECO:0000256" key="9">
    <source>
        <dbReference type="ARBA" id="ARBA00023211"/>
    </source>
</evidence>
<dbReference type="InterPro" id="IPR026877">
    <property type="entry name" value="DXPR_C"/>
</dbReference>
<keyword evidence="7" id="KW-0521">NADP</keyword>
<protein>
    <recommendedName>
        <fullName evidence="5">1-deoxy-D-xylulose-5-phosphate reductoisomerase</fullName>
        <ecNumber evidence="5">1.1.1.267</ecNumber>
    </recommendedName>
</protein>
<evidence type="ECO:0000256" key="7">
    <source>
        <dbReference type="ARBA" id="ARBA00022857"/>
    </source>
</evidence>
<dbReference type="GO" id="GO:0030145">
    <property type="term" value="F:manganese ion binding"/>
    <property type="evidence" value="ECO:0007669"/>
    <property type="project" value="TreeGrafter"/>
</dbReference>
<keyword evidence="9" id="KW-0464">Manganese</keyword>
<proteinExistence type="inferred from homology"/>
<keyword evidence="8 15" id="KW-0560">Oxidoreductase</keyword>
<dbReference type="EC" id="1.1.1.267" evidence="5"/>
<dbReference type="GO" id="GO:0030604">
    <property type="term" value="F:1-deoxy-D-xylulose-5-phosphate reductoisomerase activity"/>
    <property type="evidence" value="ECO:0007669"/>
    <property type="project" value="UniProtKB-EC"/>
</dbReference>
<sequence length="390" mass="41923">MKKKLIILGSTGSIGQSTLDVVRAQPERFDVVALVGNQNIDQLVADAKEFRPQMVVTADGSRYGELKQKLTGAGMEVAAGEQAVIDAASIRADIAMAAIVGADGLKPTIRAIEMGTTIGLANKECLVSAGDVFMALARKHKVAVIPVDSEHSAIFQCLETHNFDEIDEITLTASGGPFRQFSKAQMANVTLEQALDHPNWSMGAKITIDSSTLMNKGLELIEAFHLFPVGLDRLQIVVHPQSIVHSFVSYVDGSVLAQMGVPDMRTPIAHALVYPDRIKAPVDRLDLAAIATLTFEKPDSERFPALRLAREVLETGGNAPTILNAANEIAVAEFLSQRIDYVAITKLVEDTLSRAAQSGMTGEIADLGDVWDADLYAREVALELAQGLHS</sequence>
<evidence type="ECO:0000256" key="4">
    <source>
        <dbReference type="ARBA" id="ARBA00006825"/>
    </source>
</evidence>
<feature type="domain" description="1-deoxy-D-xylulose 5-phosphate reductoisomerase C-terminal" evidence="13">
    <location>
        <begin position="144"/>
        <end position="227"/>
    </location>
</feature>
<reference evidence="15" key="1">
    <citation type="submission" date="2018-06" db="EMBL/GenBank/DDBJ databases">
        <authorList>
            <person name="Zhirakovskaya E."/>
        </authorList>
    </citation>
    <scope>NUCLEOTIDE SEQUENCE</scope>
</reference>
<keyword evidence="6" id="KW-0479">Metal-binding</keyword>
<evidence type="ECO:0000313" key="15">
    <source>
        <dbReference type="EMBL" id="VAV91428.1"/>
    </source>
</evidence>
<dbReference type="HAMAP" id="MF_00183">
    <property type="entry name" value="DXP_reductoisom"/>
    <property type="match status" value="1"/>
</dbReference>
<dbReference type="SUPFAM" id="SSF55347">
    <property type="entry name" value="Glyceraldehyde-3-phosphate dehydrogenase-like, C-terminal domain"/>
    <property type="match status" value="1"/>
</dbReference>
<evidence type="ECO:0000256" key="1">
    <source>
        <dbReference type="ARBA" id="ARBA00001936"/>
    </source>
</evidence>
<comment type="similarity">
    <text evidence="4">Belongs to the DXR family.</text>
</comment>
<dbReference type="Pfam" id="PF13288">
    <property type="entry name" value="DXPR_C"/>
    <property type="match status" value="1"/>
</dbReference>
<gene>
    <name evidence="15" type="ORF">MNBD_ALPHA08-123</name>
</gene>
<accession>A0A3B0RSS8</accession>
<dbReference type="GO" id="GO:0070402">
    <property type="term" value="F:NADPH binding"/>
    <property type="evidence" value="ECO:0007669"/>
    <property type="project" value="InterPro"/>
</dbReference>
<keyword evidence="10" id="KW-0414">Isoprene biosynthesis</keyword>
<comment type="pathway">
    <text evidence="3">Isoprenoid biosynthesis; isopentenyl diphosphate biosynthesis via DXP pathway; isopentenyl diphosphate from 1-deoxy-D-xylulose 5-phosphate: step 1/6.</text>
</comment>
<dbReference type="GO" id="GO:0051484">
    <property type="term" value="P:isopentenyl diphosphate biosynthetic process, methylerythritol 4-phosphate pathway involved in terpenoid biosynthetic process"/>
    <property type="evidence" value="ECO:0007669"/>
    <property type="project" value="TreeGrafter"/>
</dbReference>
<dbReference type="FunFam" id="3.40.50.720:FF:000045">
    <property type="entry name" value="1-deoxy-D-xylulose 5-phosphate reductoisomerase"/>
    <property type="match status" value="1"/>
</dbReference>
<dbReference type="InterPro" id="IPR036169">
    <property type="entry name" value="DXPR_C_sf"/>
</dbReference>
<dbReference type="AlphaFoldDB" id="A0A3B0RSS8"/>
<dbReference type="NCBIfam" id="TIGR00243">
    <property type="entry name" value="Dxr"/>
    <property type="match status" value="1"/>
</dbReference>
<name>A0A3B0RSS8_9ZZZZ</name>
<evidence type="ECO:0000259" key="13">
    <source>
        <dbReference type="Pfam" id="PF08436"/>
    </source>
</evidence>
<dbReference type="GO" id="GO:0016853">
    <property type="term" value="F:isomerase activity"/>
    <property type="evidence" value="ECO:0007669"/>
    <property type="project" value="UniProtKB-KW"/>
</dbReference>
<keyword evidence="15" id="KW-0413">Isomerase</keyword>
<organism evidence="15">
    <name type="scientific">hydrothermal vent metagenome</name>
    <dbReference type="NCBI Taxonomy" id="652676"/>
    <lineage>
        <taxon>unclassified sequences</taxon>
        <taxon>metagenomes</taxon>
        <taxon>ecological metagenomes</taxon>
    </lineage>
</organism>
<evidence type="ECO:0000256" key="11">
    <source>
        <dbReference type="ARBA" id="ARBA00048543"/>
    </source>
</evidence>
<dbReference type="EMBL" id="UOEC01000090">
    <property type="protein sequence ID" value="VAV91428.1"/>
    <property type="molecule type" value="Genomic_DNA"/>
</dbReference>
<dbReference type="InterPro" id="IPR013512">
    <property type="entry name" value="DXP_reductoisomerase_N"/>
</dbReference>
<evidence type="ECO:0000256" key="6">
    <source>
        <dbReference type="ARBA" id="ARBA00022723"/>
    </source>
</evidence>
<dbReference type="NCBIfam" id="NF009114">
    <property type="entry name" value="PRK12464.1"/>
    <property type="match status" value="1"/>
</dbReference>
<dbReference type="InterPro" id="IPR003821">
    <property type="entry name" value="DXP_reductoisomerase"/>
</dbReference>
<dbReference type="Gene3D" id="3.40.50.720">
    <property type="entry name" value="NAD(P)-binding Rossmann-like Domain"/>
    <property type="match status" value="1"/>
</dbReference>
<evidence type="ECO:0000256" key="2">
    <source>
        <dbReference type="ARBA" id="ARBA00001946"/>
    </source>
</evidence>
<evidence type="ECO:0000256" key="10">
    <source>
        <dbReference type="ARBA" id="ARBA00023229"/>
    </source>
</evidence>
<comment type="catalytic activity">
    <reaction evidence="11">
        <text>2-C-methyl-D-erythritol 4-phosphate + NADP(+) = 1-deoxy-D-xylulose 5-phosphate + NADPH + H(+)</text>
        <dbReference type="Rhea" id="RHEA:13717"/>
        <dbReference type="ChEBI" id="CHEBI:15378"/>
        <dbReference type="ChEBI" id="CHEBI:57783"/>
        <dbReference type="ChEBI" id="CHEBI:57792"/>
        <dbReference type="ChEBI" id="CHEBI:58262"/>
        <dbReference type="ChEBI" id="CHEBI:58349"/>
        <dbReference type="EC" id="1.1.1.267"/>
    </reaction>
    <physiologicalReaction direction="right-to-left" evidence="11">
        <dbReference type="Rhea" id="RHEA:13719"/>
    </physiologicalReaction>
</comment>
<evidence type="ECO:0000259" key="14">
    <source>
        <dbReference type="Pfam" id="PF13288"/>
    </source>
</evidence>
<dbReference type="Gene3D" id="1.10.1740.10">
    <property type="match status" value="1"/>
</dbReference>
<dbReference type="InterPro" id="IPR036291">
    <property type="entry name" value="NAD(P)-bd_dom_sf"/>
</dbReference>
<feature type="domain" description="DXP reductoisomerase C-terminal" evidence="14">
    <location>
        <begin position="259"/>
        <end position="379"/>
    </location>
</feature>
<evidence type="ECO:0000259" key="12">
    <source>
        <dbReference type="Pfam" id="PF02670"/>
    </source>
</evidence>
<dbReference type="PIRSF" id="PIRSF006205">
    <property type="entry name" value="Dxp_reductismrs"/>
    <property type="match status" value="1"/>
</dbReference>
<dbReference type="Pfam" id="PF02670">
    <property type="entry name" value="DXP_reductoisom"/>
    <property type="match status" value="1"/>
</dbReference>
<evidence type="ECO:0000256" key="8">
    <source>
        <dbReference type="ARBA" id="ARBA00023002"/>
    </source>
</evidence>
<dbReference type="InterPro" id="IPR013644">
    <property type="entry name" value="DXP_reductoisomerase_C"/>
</dbReference>
<evidence type="ECO:0000256" key="3">
    <source>
        <dbReference type="ARBA" id="ARBA00005094"/>
    </source>
</evidence>
<dbReference type="PANTHER" id="PTHR30525">
    <property type="entry name" value="1-DEOXY-D-XYLULOSE 5-PHOSPHATE REDUCTOISOMERASE"/>
    <property type="match status" value="1"/>
</dbReference>
<comment type="cofactor">
    <cofactor evidence="2">
        <name>Mg(2+)</name>
        <dbReference type="ChEBI" id="CHEBI:18420"/>
    </cofactor>
</comment>
<dbReference type="SUPFAM" id="SSF69055">
    <property type="entry name" value="1-deoxy-D-xylulose-5-phosphate reductoisomerase, C-terminal domain"/>
    <property type="match status" value="1"/>
</dbReference>
<comment type="cofactor">
    <cofactor evidence="1">
        <name>Mn(2+)</name>
        <dbReference type="ChEBI" id="CHEBI:29035"/>
    </cofactor>
</comment>
<dbReference type="PANTHER" id="PTHR30525:SF0">
    <property type="entry name" value="1-DEOXY-D-XYLULOSE 5-PHOSPHATE REDUCTOISOMERASE, CHLOROPLASTIC"/>
    <property type="match status" value="1"/>
</dbReference>
<feature type="domain" description="1-deoxy-D-xylulose 5-phosphate reductoisomerase N-terminal" evidence="12">
    <location>
        <begin position="5"/>
        <end position="130"/>
    </location>
</feature>
<dbReference type="Pfam" id="PF08436">
    <property type="entry name" value="DXP_redisom_C"/>
    <property type="match status" value="1"/>
</dbReference>